<dbReference type="Proteomes" id="UP000190150">
    <property type="component" value="Unassembled WGS sequence"/>
</dbReference>
<dbReference type="OrthoDB" id="702249at2"/>
<dbReference type="InterPro" id="IPR007497">
    <property type="entry name" value="SIMPL/DUF541"/>
</dbReference>
<feature type="signal peptide" evidence="1">
    <location>
        <begin position="1"/>
        <end position="25"/>
    </location>
</feature>
<evidence type="ECO:0000313" key="2">
    <source>
        <dbReference type="EMBL" id="SKB52880.1"/>
    </source>
</evidence>
<dbReference type="Pfam" id="PF04402">
    <property type="entry name" value="SIMPL"/>
    <property type="match status" value="1"/>
</dbReference>
<sequence length="241" mass="26600">MAKQFKSLSLLITCIFAAATFISCSNSNTENQNRIRVSGEGKIRVMPDQVTLTINASFSKPKMVDAVRETQATVDTVMRILESFGNKEQDIKTSSISANKDYQYVGSNYKFVGFQAQQTIDFVLHDLNKFTELTAKLLDTKISSIAQIQFNHSKADSILREADLIAYDDALKSANKIADRADVKLGKLLFLSNDGSGTDATGYSSGERIDTYNKGFGGQGFKIAPEVIEFKRTITTEFGIK</sequence>
<keyword evidence="2" id="KW-0808">Transferase</keyword>
<evidence type="ECO:0000313" key="3">
    <source>
        <dbReference type="Proteomes" id="UP000190150"/>
    </source>
</evidence>
<dbReference type="GO" id="GO:0016301">
    <property type="term" value="F:kinase activity"/>
    <property type="evidence" value="ECO:0007669"/>
    <property type="project" value="UniProtKB-KW"/>
</dbReference>
<dbReference type="InterPro" id="IPR052022">
    <property type="entry name" value="26kDa_periplasmic_antigen"/>
</dbReference>
<gene>
    <name evidence="2" type="ORF">SAMN05660841_00992</name>
</gene>
<dbReference type="Gene3D" id="3.30.70.2970">
    <property type="entry name" value="Protein of unknown function (DUF541), domain 2"/>
    <property type="match status" value="1"/>
</dbReference>
<dbReference type="RefSeq" id="WP_079641783.1">
    <property type="nucleotide sequence ID" value="NZ_FUZF01000003.1"/>
</dbReference>
<dbReference type="PANTHER" id="PTHR34387:SF1">
    <property type="entry name" value="PERIPLASMIC IMMUNOGENIC PROTEIN"/>
    <property type="match status" value="1"/>
</dbReference>
<proteinExistence type="predicted"/>
<feature type="chain" id="PRO_5012527111" evidence="1">
    <location>
        <begin position="26"/>
        <end position="241"/>
    </location>
</feature>
<dbReference type="AlphaFoldDB" id="A0A1T5C149"/>
<keyword evidence="1" id="KW-0732">Signal</keyword>
<dbReference type="PROSITE" id="PS51257">
    <property type="entry name" value="PROKAR_LIPOPROTEIN"/>
    <property type="match status" value="1"/>
</dbReference>
<dbReference type="PANTHER" id="PTHR34387">
    <property type="entry name" value="SLR1258 PROTEIN"/>
    <property type="match status" value="1"/>
</dbReference>
<protein>
    <submittedName>
        <fullName evidence="2">Uncharacterized conserved protein YggE, contains kinase-interacting SIMPL domain</fullName>
    </submittedName>
</protein>
<reference evidence="3" key="1">
    <citation type="submission" date="2017-02" db="EMBL/GenBank/DDBJ databases">
        <authorList>
            <person name="Varghese N."/>
            <person name="Submissions S."/>
        </authorList>
    </citation>
    <scope>NUCLEOTIDE SEQUENCE [LARGE SCALE GENOMIC DNA]</scope>
    <source>
        <strain evidence="3">DSM 24091</strain>
    </source>
</reference>
<organism evidence="2 3">
    <name type="scientific">Sphingobacterium nematocida</name>
    <dbReference type="NCBI Taxonomy" id="1513896"/>
    <lineage>
        <taxon>Bacteria</taxon>
        <taxon>Pseudomonadati</taxon>
        <taxon>Bacteroidota</taxon>
        <taxon>Sphingobacteriia</taxon>
        <taxon>Sphingobacteriales</taxon>
        <taxon>Sphingobacteriaceae</taxon>
        <taxon>Sphingobacterium</taxon>
    </lineage>
</organism>
<keyword evidence="2" id="KW-0418">Kinase</keyword>
<dbReference type="EMBL" id="FUZF01000003">
    <property type="protein sequence ID" value="SKB52880.1"/>
    <property type="molecule type" value="Genomic_DNA"/>
</dbReference>
<dbReference type="GO" id="GO:0006974">
    <property type="term" value="P:DNA damage response"/>
    <property type="evidence" value="ECO:0007669"/>
    <property type="project" value="TreeGrafter"/>
</dbReference>
<name>A0A1T5C149_9SPHI</name>
<keyword evidence="3" id="KW-1185">Reference proteome</keyword>
<evidence type="ECO:0000256" key="1">
    <source>
        <dbReference type="SAM" id="SignalP"/>
    </source>
</evidence>
<dbReference type="STRING" id="1513896.SAMN05660841_00992"/>
<accession>A0A1T5C149</accession>
<dbReference type="Gene3D" id="3.30.110.170">
    <property type="entry name" value="Protein of unknown function (DUF541), domain 1"/>
    <property type="match status" value="1"/>
</dbReference>